<accession>A0A2S5R9H9</accession>
<evidence type="ECO:0000256" key="8">
    <source>
        <dbReference type="ARBA" id="ARBA00022967"/>
    </source>
</evidence>
<dbReference type="PANTHER" id="PTHR10160:SF19">
    <property type="entry name" value="PROTON-TRANSLOCATING NAD(P)(+) TRANSHYDROGENASE"/>
    <property type="match status" value="1"/>
</dbReference>
<comment type="function">
    <text evidence="1">The transhydrogenation between NADH and NADP is coupled to respiration and ATP hydrolysis and functions as a proton pump across the membrane.</text>
</comment>
<evidence type="ECO:0000256" key="11">
    <source>
        <dbReference type="ARBA" id="ARBA00023136"/>
    </source>
</evidence>
<dbReference type="GO" id="GO:0006740">
    <property type="term" value="P:NADPH regeneration"/>
    <property type="evidence" value="ECO:0007669"/>
    <property type="project" value="TreeGrafter"/>
</dbReference>
<keyword evidence="6 13" id="KW-0812">Transmembrane</keyword>
<dbReference type="Proteomes" id="UP000239425">
    <property type="component" value="Unassembled WGS sequence"/>
</dbReference>
<feature type="transmembrane region" description="Helical" evidence="13">
    <location>
        <begin position="58"/>
        <end position="78"/>
    </location>
</feature>
<evidence type="ECO:0000313" key="15">
    <source>
        <dbReference type="EMBL" id="PPE03957.1"/>
    </source>
</evidence>
<evidence type="ECO:0000256" key="1">
    <source>
        <dbReference type="ARBA" id="ARBA00003943"/>
    </source>
</evidence>
<feature type="domain" description="NAD(P) transhydrogenase alpha subunit C-terminal" evidence="14">
    <location>
        <begin position="4"/>
        <end position="88"/>
    </location>
</feature>
<evidence type="ECO:0000256" key="10">
    <source>
        <dbReference type="ARBA" id="ARBA00023027"/>
    </source>
</evidence>
<keyword evidence="4" id="KW-1003">Cell membrane</keyword>
<organism evidence="15 16">
    <name type="scientific">Holospora curviuscula</name>
    <dbReference type="NCBI Taxonomy" id="1082868"/>
    <lineage>
        <taxon>Bacteria</taxon>
        <taxon>Pseudomonadati</taxon>
        <taxon>Pseudomonadota</taxon>
        <taxon>Alphaproteobacteria</taxon>
        <taxon>Holosporales</taxon>
        <taxon>Holosporaceae</taxon>
        <taxon>Holospora</taxon>
    </lineage>
</organism>
<keyword evidence="11 13" id="KW-0472">Membrane</keyword>
<keyword evidence="7" id="KW-0521">NADP</keyword>
<name>A0A2S5R9H9_9PROT</name>
<evidence type="ECO:0000256" key="3">
    <source>
        <dbReference type="ARBA" id="ARBA00012943"/>
    </source>
</evidence>
<keyword evidence="9 13" id="KW-1133">Transmembrane helix</keyword>
<evidence type="ECO:0000256" key="13">
    <source>
        <dbReference type="SAM" id="Phobius"/>
    </source>
</evidence>
<keyword evidence="16" id="KW-1185">Reference proteome</keyword>
<dbReference type="GO" id="GO:0008750">
    <property type="term" value="F:proton-translocating NAD(P)+ transhydrogenase activity"/>
    <property type="evidence" value="ECO:0007669"/>
    <property type="project" value="UniProtKB-EC"/>
</dbReference>
<dbReference type="InterPro" id="IPR024605">
    <property type="entry name" value="NADP_transhyd_a_C"/>
</dbReference>
<dbReference type="EC" id="7.1.1.1" evidence="3"/>
<gene>
    <name evidence="15" type="ORF">HCUR_00492</name>
</gene>
<evidence type="ECO:0000256" key="4">
    <source>
        <dbReference type="ARBA" id="ARBA00022475"/>
    </source>
</evidence>
<keyword evidence="10" id="KW-0520">NAD</keyword>
<evidence type="ECO:0000256" key="9">
    <source>
        <dbReference type="ARBA" id="ARBA00022989"/>
    </source>
</evidence>
<protein>
    <recommendedName>
        <fullName evidence="3">proton-translocating NAD(P)(+) transhydrogenase</fullName>
        <ecNumber evidence="3">7.1.1.1</ecNumber>
    </recommendedName>
</protein>
<evidence type="ECO:0000256" key="7">
    <source>
        <dbReference type="ARBA" id="ARBA00022857"/>
    </source>
</evidence>
<proteinExistence type="predicted"/>
<comment type="catalytic activity">
    <reaction evidence="12">
        <text>NAD(+) + NADPH + H(+)(in) = NADH + NADP(+) + H(+)(out)</text>
        <dbReference type="Rhea" id="RHEA:47992"/>
        <dbReference type="ChEBI" id="CHEBI:15378"/>
        <dbReference type="ChEBI" id="CHEBI:57540"/>
        <dbReference type="ChEBI" id="CHEBI:57783"/>
        <dbReference type="ChEBI" id="CHEBI:57945"/>
        <dbReference type="ChEBI" id="CHEBI:58349"/>
        <dbReference type="EC" id="7.1.1.1"/>
    </reaction>
</comment>
<dbReference type="PANTHER" id="PTHR10160">
    <property type="entry name" value="NAD(P) TRANSHYDROGENASE"/>
    <property type="match status" value="1"/>
</dbReference>
<evidence type="ECO:0000256" key="2">
    <source>
        <dbReference type="ARBA" id="ARBA00004429"/>
    </source>
</evidence>
<evidence type="ECO:0000256" key="6">
    <source>
        <dbReference type="ARBA" id="ARBA00022692"/>
    </source>
</evidence>
<reference evidence="15 16" key="1">
    <citation type="submission" date="2017-11" db="EMBL/GenBank/DDBJ databases">
        <title>Comparative genomic analysis of Holospora spp., intranuclear symbionts of paramecia.</title>
        <authorList>
            <person name="Garushyants S.K."/>
            <person name="Beliavskaya A."/>
            <person name="Malko D.B."/>
            <person name="Logacheva M.D."/>
            <person name="Rautian M.S."/>
            <person name="Gelfand M.S."/>
        </authorList>
    </citation>
    <scope>NUCLEOTIDE SEQUENCE [LARGE SCALE GENOMIC DNA]</scope>
    <source>
        <strain evidence="16">02AZ16</strain>
    </source>
</reference>
<feature type="transmembrane region" description="Helical" evidence="13">
    <location>
        <begin position="104"/>
        <end position="125"/>
    </location>
</feature>
<evidence type="ECO:0000256" key="12">
    <source>
        <dbReference type="ARBA" id="ARBA00048202"/>
    </source>
</evidence>
<sequence>MDFLLILMMGVALGYYTVCRVPSVFHAPLMSLTNGVSSICILVILEKGTEMVPKSLEGFWILVCATVMILCLNIVGGFDITQRMISFFYPAGPQETFLSTLKKWGVFFASGVCAFLMVGLGAVMIEKLRIYVSV</sequence>
<dbReference type="EMBL" id="PHHC01000079">
    <property type="protein sequence ID" value="PPE03957.1"/>
    <property type="molecule type" value="Genomic_DNA"/>
</dbReference>
<comment type="subcellular location">
    <subcellularLocation>
        <location evidence="2">Cell inner membrane</location>
        <topology evidence="2">Multi-pass membrane protein</topology>
    </subcellularLocation>
</comment>
<dbReference type="RefSeq" id="WP_104206585.1">
    <property type="nucleotide sequence ID" value="NZ_PHHC01000079.1"/>
</dbReference>
<evidence type="ECO:0000313" key="16">
    <source>
        <dbReference type="Proteomes" id="UP000239425"/>
    </source>
</evidence>
<dbReference type="Pfam" id="PF12769">
    <property type="entry name" value="PNTB_4TM"/>
    <property type="match status" value="1"/>
</dbReference>
<feature type="transmembrane region" description="Helical" evidence="13">
    <location>
        <begin position="29"/>
        <end position="46"/>
    </location>
</feature>
<evidence type="ECO:0000259" key="14">
    <source>
        <dbReference type="Pfam" id="PF12769"/>
    </source>
</evidence>
<keyword evidence="5" id="KW-0997">Cell inner membrane</keyword>
<dbReference type="OrthoDB" id="9810841at2"/>
<comment type="caution">
    <text evidence="15">The sequence shown here is derived from an EMBL/GenBank/DDBJ whole genome shotgun (WGS) entry which is preliminary data.</text>
</comment>
<evidence type="ECO:0000256" key="5">
    <source>
        <dbReference type="ARBA" id="ARBA00022519"/>
    </source>
</evidence>
<keyword evidence="8" id="KW-1278">Translocase</keyword>
<dbReference type="AlphaFoldDB" id="A0A2S5R9H9"/>
<dbReference type="GO" id="GO:0005886">
    <property type="term" value="C:plasma membrane"/>
    <property type="evidence" value="ECO:0007669"/>
    <property type="project" value="UniProtKB-SubCell"/>
</dbReference>
<dbReference type="GO" id="GO:0050661">
    <property type="term" value="F:NADP binding"/>
    <property type="evidence" value="ECO:0007669"/>
    <property type="project" value="TreeGrafter"/>
</dbReference>